<dbReference type="PROSITE" id="PS00108">
    <property type="entry name" value="PROTEIN_KINASE_ST"/>
    <property type="match status" value="1"/>
</dbReference>
<proteinExistence type="predicted"/>
<dbReference type="Gene3D" id="1.10.510.10">
    <property type="entry name" value="Transferase(Phosphotransferase) domain 1"/>
    <property type="match status" value="1"/>
</dbReference>
<protein>
    <submittedName>
        <fullName evidence="5">Maternal embryonic leucine zipper kinase (inferred by orthology to a human protein)</fullName>
    </submittedName>
</protein>
<name>A0A0K0F4G8_STRVS</name>
<dbReference type="PANTHER" id="PTHR24346:SF30">
    <property type="entry name" value="MATERNAL EMBRYONIC LEUCINE ZIPPER KINASE"/>
    <property type="match status" value="1"/>
</dbReference>
<dbReference type="PROSITE" id="PS50011">
    <property type="entry name" value="PROTEIN_KINASE_DOM"/>
    <property type="match status" value="1"/>
</dbReference>
<organism evidence="4 5">
    <name type="scientific">Strongyloides venezuelensis</name>
    <name type="common">Threadworm</name>
    <dbReference type="NCBI Taxonomy" id="75913"/>
    <lineage>
        <taxon>Eukaryota</taxon>
        <taxon>Metazoa</taxon>
        <taxon>Ecdysozoa</taxon>
        <taxon>Nematoda</taxon>
        <taxon>Chromadorea</taxon>
        <taxon>Rhabditida</taxon>
        <taxon>Tylenchina</taxon>
        <taxon>Panagrolaimomorpha</taxon>
        <taxon>Strongyloidoidea</taxon>
        <taxon>Strongyloididae</taxon>
        <taxon>Strongyloides</taxon>
    </lineage>
</organism>
<keyword evidence="4" id="KW-1185">Reference proteome</keyword>
<keyword evidence="1" id="KW-0547">Nucleotide-binding</keyword>
<dbReference type="GO" id="GO:0004674">
    <property type="term" value="F:protein serine/threonine kinase activity"/>
    <property type="evidence" value="ECO:0007669"/>
    <property type="project" value="TreeGrafter"/>
</dbReference>
<feature type="domain" description="Protein kinase" evidence="3">
    <location>
        <begin position="228"/>
        <end position="574"/>
    </location>
</feature>
<dbReference type="InterPro" id="IPR000719">
    <property type="entry name" value="Prot_kinase_dom"/>
</dbReference>
<dbReference type="Gene3D" id="1.10.8.10">
    <property type="entry name" value="DNA helicase RuvA subunit, C-terminal domain"/>
    <property type="match status" value="1"/>
</dbReference>
<sequence>MKNSIEDKLDGDSCCMTEKCGEQLFTISPNETEEKGRQNSNQLVVGRTTVFHSKFSPIRKLVFSVLHTNKTKHYSIASMSKNDNKRPLFIWNNCNNQNDDDKSTEDEKKNLLKSGKKKHFLYYIKPKSWFKRKAPKVKEVSRKDNKISTDENSNTSSNCTENDFSKYASFMCFPGEPMKTVKMKTFSLPLNNNIIKSKNVSQKFYHDDKKKDGNLTVEQFAFPKVSGYQITKHIAYGGFSSVYKAKHLLTSVSVAIKNINIQKMASDNGKIIDNGDDDDGIPFHEKYEKELKMLRNEKSILQKMNHKHIVKLFQVIESPDLKYFTLVTELCDGLDLFDEILQNGAFNYNDTRHIYSQFILGLHYLHTHNIAHLDLKPENIIVSKTGHVKIIDFGMALEFTYADTTMASLGDLKVDEVINDSNRHKIKIIRGCGTLKYMGPEILKSEPFNPFQADIWASGLILYVMIKGSFLFDGAYKDDVLEEIRKKFDVIRAKSYSPHTTVKRGGKRTVNTTYLCHTRYPISTPTKIKIKNHSPKCLYFTHYRDIDDLLVNMLRVHPYRRWDTDQIICKADFIIKDPIICYEIEKRKERRKKSSKTSLCGLMGQIRTDSICDLIVDDKVKLDDKRLKQMKALGYCAQSTKESIKNNLYDTPHSIYNLLGFQQQQKNTSTIIDG</sequence>
<evidence type="ECO:0000259" key="3">
    <source>
        <dbReference type="PROSITE" id="PS50011"/>
    </source>
</evidence>
<dbReference type="SUPFAM" id="SSF56112">
    <property type="entry name" value="Protein kinase-like (PK-like)"/>
    <property type="match status" value="1"/>
</dbReference>
<dbReference type="InterPro" id="IPR008271">
    <property type="entry name" value="Ser/Thr_kinase_AS"/>
</dbReference>
<evidence type="ECO:0000256" key="2">
    <source>
        <dbReference type="ARBA" id="ARBA00022840"/>
    </source>
</evidence>
<dbReference type="PANTHER" id="PTHR24346">
    <property type="entry name" value="MAP/MICROTUBULE AFFINITY-REGULATING KINASE"/>
    <property type="match status" value="1"/>
</dbReference>
<dbReference type="InterPro" id="IPR011009">
    <property type="entry name" value="Kinase-like_dom_sf"/>
</dbReference>
<dbReference type="STRING" id="75913.A0A0K0F4G8"/>
<evidence type="ECO:0000313" key="4">
    <source>
        <dbReference type="Proteomes" id="UP000035680"/>
    </source>
</evidence>
<reference evidence="4" key="1">
    <citation type="submission" date="2014-07" db="EMBL/GenBank/DDBJ databases">
        <authorList>
            <person name="Martin A.A"/>
            <person name="De Silva N."/>
        </authorList>
    </citation>
    <scope>NUCLEOTIDE SEQUENCE</scope>
</reference>
<keyword evidence="2" id="KW-0067">ATP-binding</keyword>
<dbReference type="SMART" id="SM00220">
    <property type="entry name" value="S_TKc"/>
    <property type="match status" value="1"/>
</dbReference>
<dbReference type="GO" id="GO:0005737">
    <property type="term" value="C:cytoplasm"/>
    <property type="evidence" value="ECO:0007669"/>
    <property type="project" value="TreeGrafter"/>
</dbReference>
<accession>A0A0K0F4G8</accession>
<dbReference type="WBParaSite" id="SVE_0370500.1">
    <property type="protein sequence ID" value="SVE_0370500.1"/>
    <property type="gene ID" value="SVE_0370500"/>
</dbReference>
<reference evidence="5" key="2">
    <citation type="submission" date="2015-08" db="UniProtKB">
        <authorList>
            <consortium name="WormBaseParasite"/>
        </authorList>
    </citation>
    <scope>IDENTIFICATION</scope>
</reference>
<dbReference type="Pfam" id="PF00069">
    <property type="entry name" value="Pkinase"/>
    <property type="match status" value="1"/>
</dbReference>
<evidence type="ECO:0000256" key="1">
    <source>
        <dbReference type="ARBA" id="ARBA00022741"/>
    </source>
</evidence>
<dbReference type="AlphaFoldDB" id="A0A0K0F4G8"/>
<dbReference type="GO" id="GO:0005524">
    <property type="term" value="F:ATP binding"/>
    <property type="evidence" value="ECO:0007669"/>
    <property type="project" value="UniProtKB-KW"/>
</dbReference>
<dbReference type="GO" id="GO:0035556">
    <property type="term" value="P:intracellular signal transduction"/>
    <property type="evidence" value="ECO:0007669"/>
    <property type="project" value="TreeGrafter"/>
</dbReference>
<evidence type="ECO:0000313" key="5">
    <source>
        <dbReference type="WBParaSite" id="SVE_0370500.1"/>
    </source>
</evidence>
<dbReference type="Proteomes" id="UP000035680">
    <property type="component" value="Unassembled WGS sequence"/>
</dbReference>